<proteinExistence type="predicted"/>
<evidence type="ECO:0000313" key="2">
    <source>
        <dbReference type="EMBL" id="CAE0188329.1"/>
    </source>
</evidence>
<dbReference type="EMBL" id="HBHZ01001788">
    <property type="protein sequence ID" value="CAE0188329.1"/>
    <property type="molecule type" value="Transcribed_RNA"/>
</dbReference>
<evidence type="ECO:0000313" key="1">
    <source>
        <dbReference type="EMBL" id="CAE0188328.1"/>
    </source>
</evidence>
<accession>A0A7S3C7I9</accession>
<evidence type="ECO:0008006" key="3">
    <source>
        <dbReference type="Google" id="ProtNLM"/>
    </source>
</evidence>
<dbReference type="Pfam" id="PF05721">
    <property type="entry name" value="PhyH"/>
    <property type="match status" value="1"/>
</dbReference>
<dbReference type="AlphaFoldDB" id="A0A7S3C7I9"/>
<organism evidence="1">
    <name type="scientific">Chloropicon roscoffensis</name>
    <dbReference type="NCBI Taxonomy" id="1461544"/>
    <lineage>
        <taxon>Eukaryota</taxon>
        <taxon>Viridiplantae</taxon>
        <taxon>Chlorophyta</taxon>
        <taxon>Chloropicophyceae</taxon>
        <taxon>Chloropicales</taxon>
        <taxon>Chloropicaceae</taxon>
        <taxon>Chloropicon</taxon>
    </lineage>
</organism>
<dbReference type="SUPFAM" id="SSF51197">
    <property type="entry name" value="Clavaminate synthase-like"/>
    <property type="match status" value="1"/>
</dbReference>
<dbReference type="Gene3D" id="2.60.120.620">
    <property type="entry name" value="q2cbj1_9rhob like domain"/>
    <property type="match status" value="1"/>
</dbReference>
<name>A0A7S3C7I9_9CHLO</name>
<dbReference type="EMBL" id="HBHZ01001787">
    <property type="protein sequence ID" value="CAE0188328.1"/>
    <property type="molecule type" value="Transcribed_RNA"/>
</dbReference>
<protein>
    <recommendedName>
        <fullName evidence="3">Phytanoyl-CoA dioxygenase</fullName>
    </recommendedName>
</protein>
<gene>
    <name evidence="1" type="ORF">CROS1456_LOCUS1397</name>
    <name evidence="2" type="ORF">CROS1456_LOCUS1398</name>
</gene>
<dbReference type="InterPro" id="IPR008775">
    <property type="entry name" value="Phytyl_CoA_dOase-like"/>
</dbReference>
<reference evidence="1" key="1">
    <citation type="submission" date="2021-01" db="EMBL/GenBank/DDBJ databases">
        <authorList>
            <person name="Corre E."/>
            <person name="Pelletier E."/>
            <person name="Niang G."/>
            <person name="Scheremetjew M."/>
            <person name="Finn R."/>
            <person name="Kale V."/>
            <person name="Holt S."/>
            <person name="Cochrane G."/>
            <person name="Meng A."/>
            <person name="Brown T."/>
            <person name="Cohen L."/>
        </authorList>
    </citation>
    <scope>NUCLEOTIDE SEQUENCE</scope>
    <source>
        <strain evidence="1">RCC1871</strain>
    </source>
</reference>
<sequence length="293" mass="32745">MTIAQRLVECGRLDAAARLRAYAGDVLVLRGLPSALELCRVFKSLRRGTDFDCDASETAFEERERLCRAFERDDGVARLFRGVFDEAGMDGTSTYWDRPRLRVQQSGSGVDDVSNSKLFGTGKYSSTLPPHRDTWASNTMQQLNWWMPLDAIDEGRTMCFFPDLFDRPVPNTSRGWDFEELRSKRREGLPYPQLPELDRDAIDRDKGMAELLSPSRARPLLVDPGDVVVFSGAHLHSSVVNTTGKTRCSCEIRSVDAGDLREGAGAPNVDGEACRVPLHWFSNVDTNEKLGPL</sequence>